<dbReference type="EMBL" id="JH816593">
    <property type="protein sequence ID" value="EKC26100.1"/>
    <property type="molecule type" value="Genomic_DNA"/>
</dbReference>
<evidence type="ECO:0000256" key="1">
    <source>
        <dbReference type="ARBA" id="ARBA00004728"/>
    </source>
</evidence>
<evidence type="ECO:0000256" key="2">
    <source>
        <dbReference type="ARBA" id="ARBA00013211"/>
    </source>
</evidence>
<dbReference type="SUPFAM" id="SSF69593">
    <property type="entry name" value="Glycerol-3-phosphate (1)-acyltransferase"/>
    <property type="match status" value="1"/>
</dbReference>
<accession>K1QBC7</accession>
<dbReference type="InParanoid" id="K1QBC7"/>
<evidence type="ECO:0000259" key="5">
    <source>
        <dbReference type="SMART" id="SM00563"/>
    </source>
</evidence>
<evidence type="ECO:0000313" key="6">
    <source>
        <dbReference type="EMBL" id="EKC26100.1"/>
    </source>
</evidence>
<proteinExistence type="predicted"/>
<evidence type="ECO:0000256" key="4">
    <source>
        <dbReference type="ARBA" id="ARBA00023315"/>
    </source>
</evidence>
<dbReference type="EC" id="2.3.1.51" evidence="2"/>
<dbReference type="GO" id="GO:0003841">
    <property type="term" value="F:1-acylglycerol-3-phosphate O-acyltransferase activity"/>
    <property type="evidence" value="ECO:0007669"/>
    <property type="project" value="UniProtKB-EC"/>
</dbReference>
<dbReference type="InterPro" id="IPR002123">
    <property type="entry name" value="Plipid/glycerol_acylTrfase"/>
</dbReference>
<name>K1QBC7_MAGGI</name>
<dbReference type="CDD" id="cd07988">
    <property type="entry name" value="LPLAT_ABO13168-like"/>
    <property type="match status" value="1"/>
</dbReference>
<dbReference type="Pfam" id="PF01553">
    <property type="entry name" value="Acyltransferase"/>
    <property type="match status" value="1"/>
</dbReference>
<protein>
    <recommendedName>
        <fullName evidence="2">1-acylglycerol-3-phosphate O-acyltransferase</fullName>
        <ecNumber evidence="2">2.3.1.51</ecNumber>
    </recommendedName>
</protein>
<dbReference type="GO" id="GO:0006654">
    <property type="term" value="P:phosphatidic acid biosynthetic process"/>
    <property type="evidence" value="ECO:0007669"/>
    <property type="project" value="TreeGrafter"/>
</dbReference>
<dbReference type="HOGENOM" id="CLU_099447_0_0_1"/>
<comment type="pathway">
    <text evidence="1">Phospholipid metabolism; CDP-diacylglycerol biosynthesis; CDP-diacylglycerol from sn-glycerol 3-phosphate: step 2/3.</text>
</comment>
<reference evidence="6" key="1">
    <citation type="journal article" date="2012" name="Nature">
        <title>The oyster genome reveals stress adaptation and complexity of shell formation.</title>
        <authorList>
            <person name="Zhang G."/>
            <person name="Fang X."/>
            <person name="Guo X."/>
            <person name="Li L."/>
            <person name="Luo R."/>
            <person name="Xu F."/>
            <person name="Yang P."/>
            <person name="Zhang L."/>
            <person name="Wang X."/>
            <person name="Qi H."/>
            <person name="Xiong Z."/>
            <person name="Que H."/>
            <person name="Xie Y."/>
            <person name="Holland P.W."/>
            <person name="Paps J."/>
            <person name="Zhu Y."/>
            <person name="Wu F."/>
            <person name="Chen Y."/>
            <person name="Wang J."/>
            <person name="Peng C."/>
            <person name="Meng J."/>
            <person name="Yang L."/>
            <person name="Liu J."/>
            <person name="Wen B."/>
            <person name="Zhang N."/>
            <person name="Huang Z."/>
            <person name="Zhu Q."/>
            <person name="Feng Y."/>
            <person name="Mount A."/>
            <person name="Hedgecock D."/>
            <person name="Xu Z."/>
            <person name="Liu Y."/>
            <person name="Domazet-Loso T."/>
            <person name="Du Y."/>
            <person name="Sun X."/>
            <person name="Zhang S."/>
            <person name="Liu B."/>
            <person name="Cheng P."/>
            <person name="Jiang X."/>
            <person name="Li J."/>
            <person name="Fan D."/>
            <person name="Wang W."/>
            <person name="Fu W."/>
            <person name="Wang T."/>
            <person name="Wang B."/>
            <person name="Zhang J."/>
            <person name="Peng Z."/>
            <person name="Li Y."/>
            <person name="Li N."/>
            <person name="Wang J."/>
            <person name="Chen M."/>
            <person name="He Y."/>
            <person name="Tan F."/>
            <person name="Song X."/>
            <person name="Zheng Q."/>
            <person name="Huang R."/>
            <person name="Yang H."/>
            <person name="Du X."/>
            <person name="Chen L."/>
            <person name="Yang M."/>
            <person name="Gaffney P.M."/>
            <person name="Wang S."/>
            <person name="Luo L."/>
            <person name="She Z."/>
            <person name="Ming Y."/>
            <person name="Huang W."/>
            <person name="Zhang S."/>
            <person name="Huang B."/>
            <person name="Zhang Y."/>
            <person name="Qu T."/>
            <person name="Ni P."/>
            <person name="Miao G."/>
            <person name="Wang J."/>
            <person name="Wang Q."/>
            <person name="Steinberg C.E."/>
            <person name="Wang H."/>
            <person name="Li N."/>
            <person name="Qian L."/>
            <person name="Zhang G."/>
            <person name="Li Y."/>
            <person name="Yang H."/>
            <person name="Liu X."/>
            <person name="Wang J."/>
            <person name="Yin Y."/>
            <person name="Wang J."/>
        </authorList>
    </citation>
    <scope>NUCLEOTIDE SEQUENCE [LARGE SCALE GENOMIC DNA]</scope>
    <source>
        <strain evidence="6">05x7-T-G4-1.051#20</strain>
    </source>
</reference>
<dbReference type="SMART" id="SM00563">
    <property type="entry name" value="PlsC"/>
    <property type="match status" value="1"/>
</dbReference>
<feature type="domain" description="Phospholipid/glycerol acyltransferase" evidence="5">
    <location>
        <begin position="28"/>
        <end position="140"/>
    </location>
</feature>
<dbReference type="PANTHER" id="PTHR10434">
    <property type="entry name" value="1-ACYL-SN-GLYCEROL-3-PHOSPHATE ACYLTRANSFERASE"/>
    <property type="match status" value="1"/>
</dbReference>
<evidence type="ECO:0000256" key="3">
    <source>
        <dbReference type="ARBA" id="ARBA00022679"/>
    </source>
</evidence>
<dbReference type="AlphaFoldDB" id="K1QBC7"/>
<dbReference type="PANTHER" id="PTHR10434:SF9">
    <property type="entry name" value="PHOSPHOLIPID_GLYCEROL ACYLTRANSFERASE DOMAIN-CONTAINING PROTEIN"/>
    <property type="match status" value="1"/>
</dbReference>
<sequence length="192" mass="21592">MKRAIAKLFLRLTGWTFEGEPPVERRCVLIAAPHTSNWDLPFMLAFAWYCGIDIHWMGKHQIFAGPQGRLMKALGGVPVRRDQNNDLVTQMVQAFADRDTLYLTIPPEATRQRAEHWKSGFYRIAVAAEVPIIPTVLDYRTKTGRFGAALHPSGRISEDMDILRATYSDCEGKYPDSFGPVRLAEEAAPESG</sequence>
<gene>
    <name evidence="6" type="ORF">CGI_10001682</name>
</gene>
<keyword evidence="3" id="KW-0808">Transferase</keyword>
<keyword evidence="4" id="KW-0012">Acyltransferase</keyword>
<organism evidence="6">
    <name type="scientific">Magallana gigas</name>
    <name type="common">Pacific oyster</name>
    <name type="synonym">Crassostrea gigas</name>
    <dbReference type="NCBI Taxonomy" id="29159"/>
    <lineage>
        <taxon>Eukaryota</taxon>
        <taxon>Metazoa</taxon>
        <taxon>Spiralia</taxon>
        <taxon>Lophotrochozoa</taxon>
        <taxon>Mollusca</taxon>
        <taxon>Bivalvia</taxon>
        <taxon>Autobranchia</taxon>
        <taxon>Pteriomorphia</taxon>
        <taxon>Ostreida</taxon>
        <taxon>Ostreoidea</taxon>
        <taxon>Ostreidae</taxon>
        <taxon>Magallana</taxon>
    </lineage>
</organism>